<feature type="compositionally biased region" description="Polar residues" evidence="9">
    <location>
        <begin position="545"/>
        <end position="554"/>
    </location>
</feature>
<evidence type="ECO:0000256" key="6">
    <source>
        <dbReference type="ARBA" id="ARBA00023163"/>
    </source>
</evidence>
<feature type="region of interest" description="Disordered" evidence="9">
    <location>
        <begin position="310"/>
        <end position="403"/>
    </location>
</feature>
<keyword evidence="14" id="KW-1185">Reference proteome</keyword>
<feature type="compositionally biased region" description="Acidic residues" evidence="9">
    <location>
        <begin position="749"/>
        <end position="759"/>
    </location>
</feature>
<feature type="compositionally biased region" description="Basic residues" evidence="9">
    <location>
        <begin position="315"/>
        <end position="327"/>
    </location>
</feature>
<dbReference type="CDD" id="cd11655">
    <property type="entry name" value="rap1_myb-like"/>
    <property type="match status" value="1"/>
</dbReference>
<dbReference type="InterPro" id="IPR038104">
    <property type="entry name" value="Rap1_C_sf"/>
</dbReference>
<dbReference type="RefSeq" id="XP_033377830.1">
    <property type="nucleotide sequence ID" value="XM_033529467.1"/>
</dbReference>
<evidence type="ECO:0000313" key="13">
    <source>
        <dbReference type="EMBL" id="KAF2009491.1"/>
    </source>
</evidence>
<keyword evidence="5" id="KW-0010">Activator</keyword>
<feature type="domain" description="BRCT" evidence="12">
    <location>
        <begin position="19"/>
        <end position="92"/>
    </location>
</feature>
<dbReference type="GeneID" id="54286864"/>
<comment type="subcellular location">
    <subcellularLocation>
        <location evidence="8">Nucleus</location>
    </subcellularLocation>
    <subcellularLocation>
        <location evidence="8">Chromosome</location>
        <location evidence="8">Telomere</location>
    </subcellularLocation>
</comment>
<feature type="compositionally biased region" description="Basic and acidic residues" evidence="9">
    <location>
        <begin position="354"/>
        <end position="367"/>
    </location>
</feature>
<dbReference type="Gene3D" id="1.10.10.60">
    <property type="entry name" value="Homeodomain-like"/>
    <property type="match status" value="1"/>
</dbReference>
<keyword evidence="3 8" id="KW-0779">Telomere</keyword>
<evidence type="ECO:0000259" key="10">
    <source>
        <dbReference type="Pfam" id="PF08914"/>
    </source>
</evidence>
<dbReference type="PANTHER" id="PTHR16466">
    <property type="entry name" value="TELOMERE REPEAT-BINDING FACTOR 2-INTERACTING PROTEIN 1"/>
    <property type="match status" value="1"/>
</dbReference>
<evidence type="ECO:0000256" key="8">
    <source>
        <dbReference type="RuleBase" id="RU367107"/>
    </source>
</evidence>
<dbReference type="GO" id="GO:0070187">
    <property type="term" value="C:shelterin complex"/>
    <property type="evidence" value="ECO:0007669"/>
    <property type="project" value="TreeGrafter"/>
</dbReference>
<dbReference type="InterPro" id="IPR039595">
    <property type="entry name" value="TE2IP/Rap1"/>
</dbReference>
<evidence type="ECO:0000256" key="4">
    <source>
        <dbReference type="ARBA" id="ARBA00023015"/>
    </source>
</evidence>
<keyword evidence="7 8" id="KW-0539">Nucleus</keyword>
<feature type="region of interest" description="Disordered" evidence="9">
    <location>
        <begin position="468"/>
        <end position="759"/>
    </location>
</feature>
<feature type="compositionally biased region" description="Basic and acidic residues" evidence="9">
    <location>
        <begin position="202"/>
        <end position="219"/>
    </location>
</feature>
<evidence type="ECO:0000256" key="9">
    <source>
        <dbReference type="SAM" id="MobiDB-lite"/>
    </source>
</evidence>
<evidence type="ECO:0000256" key="5">
    <source>
        <dbReference type="ARBA" id="ARBA00023159"/>
    </source>
</evidence>
<feature type="compositionally biased region" description="Low complexity" evidence="9">
    <location>
        <begin position="482"/>
        <end position="495"/>
    </location>
</feature>
<feature type="region of interest" description="Disordered" evidence="9">
    <location>
        <begin position="173"/>
        <end position="232"/>
    </location>
</feature>
<feature type="domain" description="TERF2-interacting telomeric protein 1 Myb" evidence="10">
    <location>
        <begin position="119"/>
        <end position="174"/>
    </location>
</feature>
<evidence type="ECO:0000256" key="3">
    <source>
        <dbReference type="ARBA" id="ARBA00022895"/>
    </source>
</evidence>
<feature type="compositionally biased region" description="Low complexity" evidence="9">
    <location>
        <begin position="736"/>
        <end position="748"/>
    </location>
</feature>
<dbReference type="GO" id="GO:0010833">
    <property type="term" value="P:telomere maintenance via telomere lengthening"/>
    <property type="evidence" value="ECO:0007669"/>
    <property type="project" value="UniProtKB-UniRule"/>
</dbReference>
<keyword evidence="2 8" id="KW-0158">Chromosome</keyword>
<dbReference type="GO" id="GO:0031848">
    <property type="term" value="P:protection from non-homologous end joining at telomere"/>
    <property type="evidence" value="ECO:0007669"/>
    <property type="project" value="TreeGrafter"/>
</dbReference>
<dbReference type="Pfam" id="PF16589">
    <property type="entry name" value="BRCT_2"/>
    <property type="match status" value="1"/>
</dbReference>
<feature type="compositionally biased region" description="Basic residues" evidence="9">
    <location>
        <begin position="518"/>
        <end position="532"/>
    </location>
</feature>
<dbReference type="PANTHER" id="PTHR16466:SF6">
    <property type="entry name" value="TELOMERIC REPEAT-BINDING FACTOR 2-INTERACTING PROTEIN 1"/>
    <property type="match status" value="1"/>
</dbReference>
<evidence type="ECO:0000256" key="1">
    <source>
        <dbReference type="ARBA" id="ARBA00010467"/>
    </source>
</evidence>
<evidence type="ECO:0000259" key="12">
    <source>
        <dbReference type="Pfam" id="PF16589"/>
    </source>
</evidence>
<keyword evidence="6" id="KW-0804">Transcription</keyword>
<keyword evidence="4" id="KW-0805">Transcription regulation</keyword>
<evidence type="ECO:0000313" key="14">
    <source>
        <dbReference type="Proteomes" id="UP000799778"/>
    </source>
</evidence>
<gene>
    <name evidence="13" type="ORF">BU24DRAFT_428383</name>
</gene>
<feature type="compositionally biased region" description="Polar residues" evidence="9">
    <location>
        <begin position="627"/>
        <end position="638"/>
    </location>
</feature>
<dbReference type="InterPro" id="IPR001357">
    <property type="entry name" value="BRCT_dom"/>
</dbReference>
<name>A0A6A5X975_9PLEO</name>
<dbReference type="InterPro" id="IPR009057">
    <property type="entry name" value="Homeodomain-like_sf"/>
</dbReference>
<feature type="compositionally biased region" description="Polar residues" evidence="9">
    <location>
        <begin position="103"/>
        <end position="117"/>
    </location>
</feature>
<dbReference type="Pfam" id="PF08914">
    <property type="entry name" value="Myb_Rap1"/>
    <property type="match status" value="1"/>
</dbReference>
<evidence type="ECO:0000256" key="2">
    <source>
        <dbReference type="ARBA" id="ARBA00022454"/>
    </source>
</evidence>
<feature type="region of interest" description="Disordered" evidence="9">
    <location>
        <begin position="93"/>
        <end position="118"/>
    </location>
</feature>
<feature type="compositionally biased region" description="Basic and acidic residues" evidence="9">
    <location>
        <begin position="468"/>
        <end position="477"/>
    </location>
</feature>
<feature type="compositionally biased region" description="Polar residues" evidence="9">
    <location>
        <begin position="723"/>
        <end position="734"/>
    </location>
</feature>
<dbReference type="Gene3D" id="1.10.10.2170">
    <property type="match status" value="1"/>
</dbReference>
<dbReference type="GO" id="GO:0042162">
    <property type="term" value="F:telomeric DNA binding"/>
    <property type="evidence" value="ECO:0007669"/>
    <property type="project" value="TreeGrafter"/>
</dbReference>
<dbReference type="InterPro" id="IPR015010">
    <property type="entry name" value="TERF2IP_Myb"/>
</dbReference>
<protein>
    <recommendedName>
        <fullName evidence="8">DNA-binding protein RAP1</fullName>
    </recommendedName>
</protein>
<comment type="similarity">
    <text evidence="1 8">Belongs to the RAP1 family.</text>
</comment>
<dbReference type="Pfam" id="PF11626">
    <property type="entry name" value="Rap1_C"/>
    <property type="match status" value="1"/>
</dbReference>
<accession>A0A6A5X975</accession>
<dbReference type="InterPro" id="IPR021661">
    <property type="entry name" value="Rap1_C"/>
</dbReference>
<feature type="compositionally biased region" description="Acidic residues" evidence="9">
    <location>
        <begin position="556"/>
        <end position="568"/>
    </location>
</feature>
<evidence type="ECO:0000256" key="7">
    <source>
        <dbReference type="ARBA" id="ARBA00023242"/>
    </source>
</evidence>
<evidence type="ECO:0000259" key="11">
    <source>
        <dbReference type="Pfam" id="PF11626"/>
    </source>
</evidence>
<feature type="domain" description="TRF2-interacting telomeric protein/Rap1 C-terminal" evidence="11">
    <location>
        <begin position="768"/>
        <end position="850"/>
    </location>
</feature>
<dbReference type="OrthoDB" id="435460at2759"/>
<dbReference type="Proteomes" id="UP000799778">
    <property type="component" value="Unassembled WGS sequence"/>
</dbReference>
<feature type="compositionally biased region" description="Basic and acidic residues" evidence="9">
    <location>
        <begin position="496"/>
        <end position="506"/>
    </location>
</feature>
<dbReference type="SUPFAM" id="SSF46689">
    <property type="entry name" value="Homeodomain-like"/>
    <property type="match status" value="1"/>
</dbReference>
<sequence>MAAPIVYDDVAAGANLNGTLFAGKKFWIAQRVPLRNSILDKIKSNGGEITQLEKKADYLIADHCRRDNAPGTISYTFIDASIQNGEIQDPDEHLAGPPVGTASAVSAGSKSSRTSRAAYTAEEDRILYKWVRDHEKMGGRASGNEIYIQLEAKYPRHTWHSWRDRYLKRLRDQPPAGLNVPDNAPPSPPSDQSVEQVPRNKSRAELSHESPGKKQDKTVKTSPRSNDSPKRHIDKATIKEVYTVSDLELLFTFVDWEELYANADVITAIDEASAKEAWARYAEVDDKKRTTEQWKQYFEKVVLPDYQRDDSAKKERVKKRVTRKHEQKSHQGGQRPERHQVWSQSQPQDEEVLDSDRGDAQEQHEPSKPSPSAPARGKETATKLSSAHRPVNPSIAKAMAKRRGIEQAQDAFSFYVQATKEAGAVDESDLDGGSAQRRQVLWPRWQRLSFDVQATYVALAVADLRRVEMEKSEKRNQVSEVATSSTLAPLTPTPKASDKISKRVREVEEEAASPSRPSKIHRSKRSPPKKATKTSPRGIERQPLEVSSETNSSALADDEDEDDEDEELPQLHHQAIKLENVDTGAESDQPTPLARQVRYPTLRRSSDLPNDTPTGTPRAARSRASAFDTQAILSSPPNEFSLKPIPKPIDSQDIFSSPSQGPSLMALPRPARDVTPSIKEEPTSAPGSPLAIDIGSEDSNTHSMQEFRRSLNGAQSPGYPSLNLYTPVNLSRSPAGSPSPSEFFSQESGDPDPPLDPEEMDEFFAEQHSEGFSDQDITRALKHTRCRPELAVQVLDAWKDGLPLPDVRGVWSALDDEQVVSSNPSVLAALAKKHTLDGWGGVTERNRFLAQLSGRM</sequence>
<proteinExistence type="inferred from homology"/>
<reference evidence="13" key="1">
    <citation type="journal article" date="2020" name="Stud. Mycol.">
        <title>101 Dothideomycetes genomes: a test case for predicting lifestyles and emergence of pathogens.</title>
        <authorList>
            <person name="Haridas S."/>
            <person name="Albert R."/>
            <person name="Binder M."/>
            <person name="Bloem J."/>
            <person name="Labutti K."/>
            <person name="Salamov A."/>
            <person name="Andreopoulos B."/>
            <person name="Baker S."/>
            <person name="Barry K."/>
            <person name="Bills G."/>
            <person name="Bluhm B."/>
            <person name="Cannon C."/>
            <person name="Castanera R."/>
            <person name="Culley D."/>
            <person name="Daum C."/>
            <person name="Ezra D."/>
            <person name="Gonzalez J."/>
            <person name="Henrissat B."/>
            <person name="Kuo A."/>
            <person name="Liang C."/>
            <person name="Lipzen A."/>
            <person name="Lutzoni F."/>
            <person name="Magnuson J."/>
            <person name="Mondo S."/>
            <person name="Nolan M."/>
            <person name="Ohm R."/>
            <person name="Pangilinan J."/>
            <person name="Park H.-J."/>
            <person name="Ramirez L."/>
            <person name="Alfaro M."/>
            <person name="Sun H."/>
            <person name="Tritt A."/>
            <person name="Yoshinaga Y."/>
            <person name="Zwiers L.-H."/>
            <person name="Turgeon B."/>
            <person name="Goodwin S."/>
            <person name="Spatafora J."/>
            <person name="Crous P."/>
            <person name="Grigoriev I."/>
        </authorList>
    </citation>
    <scope>NUCLEOTIDE SEQUENCE</scope>
    <source>
        <strain evidence="13">CBS 175.79</strain>
    </source>
</reference>
<dbReference type="EMBL" id="ML978078">
    <property type="protein sequence ID" value="KAF2009491.1"/>
    <property type="molecule type" value="Genomic_DNA"/>
</dbReference>
<feature type="compositionally biased region" description="Polar residues" evidence="9">
    <location>
        <begin position="653"/>
        <end position="662"/>
    </location>
</feature>
<comment type="function">
    <text evidence="8">Involved in the regulation of telomere length, clustering and has a specific role in telomere position effect (TPE).</text>
</comment>
<comment type="subunit">
    <text evidence="8">Homodimer.</text>
</comment>
<organism evidence="13 14">
    <name type="scientific">Aaosphaeria arxii CBS 175.79</name>
    <dbReference type="NCBI Taxonomy" id="1450172"/>
    <lineage>
        <taxon>Eukaryota</taxon>
        <taxon>Fungi</taxon>
        <taxon>Dikarya</taxon>
        <taxon>Ascomycota</taxon>
        <taxon>Pezizomycotina</taxon>
        <taxon>Dothideomycetes</taxon>
        <taxon>Pleosporomycetidae</taxon>
        <taxon>Pleosporales</taxon>
        <taxon>Pleosporales incertae sedis</taxon>
        <taxon>Aaosphaeria</taxon>
    </lineage>
</organism>
<dbReference type="AlphaFoldDB" id="A0A6A5X975"/>